<reference evidence="6 7" key="1">
    <citation type="journal article" date="2004" name="Nature">
        <title>Genome evolution in yeasts.</title>
        <authorList>
            <consortium name="Genolevures"/>
            <person name="Dujon B."/>
            <person name="Sherman D."/>
            <person name="Fischer G."/>
            <person name="Durrens P."/>
            <person name="Casaregola S."/>
            <person name="Lafontaine I."/>
            <person name="de Montigny J."/>
            <person name="Marck C."/>
            <person name="Neuveglise C."/>
            <person name="Talla E."/>
            <person name="Goffard N."/>
            <person name="Frangeul L."/>
            <person name="Aigle M."/>
            <person name="Anthouard V."/>
            <person name="Babour A."/>
            <person name="Barbe V."/>
            <person name="Barnay S."/>
            <person name="Blanchin S."/>
            <person name="Beckerich J.M."/>
            <person name="Beyne E."/>
            <person name="Bleykasten C."/>
            <person name="Boisrame A."/>
            <person name="Boyer J."/>
            <person name="Cattolico L."/>
            <person name="Confanioleri F."/>
            <person name="de Daruvar A."/>
            <person name="Despons L."/>
            <person name="Fabre E."/>
            <person name="Fairhead C."/>
            <person name="Ferry-Dumazet H."/>
            <person name="Groppi A."/>
            <person name="Hantraye F."/>
            <person name="Hennequin C."/>
            <person name="Jauniaux N."/>
            <person name="Joyet P."/>
            <person name="Kachouri R."/>
            <person name="Kerrest A."/>
            <person name="Koszul R."/>
            <person name="Lemaire M."/>
            <person name="Lesur I."/>
            <person name="Ma L."/>
            <person name="Muller H."/>
            <person name="Nicaud J.M."/>
            <person name="Nikolski M."/>
            <person name="Oztas S."/>
            <person name="Ozier-Kalogeropoulos O."/>
            <person name="Pellenz S."/>
            <person name="Potier S."/>
            <person name="Richard G.F."/>
            <person name="Straub M.L."/>
            <person name="Suleau A."/>
            <person name="Swennene D."/>
            <person name="Tekaia F."/>
            <person name="Wesolowski-Louvel M."/>
            <person name="Westhof E."/>
            <person name="Wirth B."/>
            <person name="Zeniou-Meyer M."/>
            <person name="Zivanovic I."/>
            <person name="Bolotin-Fukuhara M."/>
            <person name="Thierry A."/>
            <person name="Bouchier C."/>
            <person name="Caudron B."/>
            <person name="Scarpelli C."/>
            <person name="Gaillardin C."/>
            <person name="Weissenbach J."/>
            <person name="Wincker P."/>
            <person name="Souciet J.L."/>
        </authorList>
    </citation>
    <scope>NUCLEOTIDE SEQUENCE [LARGE SCALE GENOMIC DNA]</scope>
    <source>
        <strain evidence="7">ATCC 8585 / CBS 2359 / DSM 70799 / NBRC 1267 / NRRL Y-1140 / WM37</strain>
    </source>
</reference>
<dbReference type="FunCoup" id="Q6CVK2">
    <property type="interactions" value="165"/>
</dbReference>
<evidence type="ECO:0000256" key="2">
    <source>
        <dbReference type="ARBA" id="ARBA00022692"/>
    </source>
</evidence>
<keyword evidence="5" id="KW-0813">Transport</keyword>
<dbReference type="GO" id="GO:0005375">
    <property type="term" value="F:copper ion transmembrane transporter activity"/>
    <property type="evidence" value="ECO:0007669"/>
    <property type="project" value="UniProtKB-UniRule"/>
</dbReference>
<dbReference type="PANTHER" id="PTHR12483:SF27">
    <property type="entry name" value="COPPER TRANSPORT PROTEIN CTR1"/>
    <property type="match status" value="1"/>
</dbReference>
<keyword evidence="3 5" id="KW-1133">Transmembrane helix</keyword>
<dbReference type="GO" id="GO:0005886">
    <property type="term" value="C:plasma membrane"/>
    <property type="evidence" value="ECO:0007669"/>
    <property type="project" value="TreeGrafter"/>
</dbReference>
<dbReference type="InParanoid" id="Q6CVK2"/>
<keyword evidence="5" id="KW-0187">Copper transport</keyword>
<sequence>MNMHAGDTTTSASAMAMSTSTSSSMSGMDMDGGSEMTGMNSYLTRKYMNYPVVFEKLYASDRGEAFGIFLLIVVAAFVYKFLLFVSWYLELKWFKKAGVNEEAENDEATGKNVLYTIEDLELQRQFLPTSFGKFMFNVFAPDWVDFFHDFVRLLITFCSTMIIYMLMLVAMTFVLAYVFAVILGLSLAEIFFNRIKINMLKAWELKKEWERRFKLCQCGPGPSASTDDTRSFASSKATADAGSTTPLNTFKSSEKVPKKVGCCCNGDEDPEEEAERKIRGIATQREQAGNMNVDLLPAENFK</sequence>
<keyword evidence="5" id="KW-0406">Ion transport</keyword>
<gene>
    <name evidence="6" type="ORF">KLLA0_B11407g</name>
</gene>
<evidence type="ECO:0000256" key="1">
    <source>
        <dbReference type="ARBA" id="ARBA00004141"/>
    </source>
</evidence>
<name>Q6CVK2_KLULA</name>
<proteinExistence type="inferred from homology"/>
<keyword evidence="4 5" id="KW-0472">Membrane</keyword>
<comment type="subcellular location">
    <subcellularLocation>
        <location evidence="1 5">Membrane</location>
        <topology evidence="1 5">Multi-pass membrane protein</topology>
    </subcellularLocation>
</comment>
<evidence type="ECO:0000256" key="4">
    <source>
        <dbReference type="ARBA" id="ARBA00023136"/>
    </source>
</evidence>
<dbReference type="Proteomes" id="UP000000598">
    <property type="component" value="Chromosome B"/>
</dbReference>
<dbReference type="AlphaFoldDB" id="Q6CVK2"/>
<dbReference type="STRING" id="284590.Q6CVK2"/>
<protein>
    <recommendedName>
        <fullName evidence="5">Copper transport protein</fullName>
    </recommendedName>
</protein>
<feature type="transmembrane region" description="Helical" evidence="5">
    <location>
        <begin position="65"/>
        <end position="89"/>
    </location>
</feature>
<evidence type="ECO:0000313" key="6">
    <source>
        <dbReference type="EMBL" id="CAH02430.1"/>
    </source>
</evidence>
<organism evidence="6 7">
    <name type="scientific">Kluyveromyces lactis (strain ATCC 8585 / CBS 2359 / DSM 70799 / NBRC 1267 / NRRL Y-1140 / WM37)</name>
    <name type="common">Yeast</name>
    <name type="synonym">Candida sphaerica</name>
    <dbReference type="NCBI Taxonomy" id="284590"/>
    <lineage>
        <taxon>Eukaryota</taxon>
        <taxon>Fungi</taxon>
        <taxon>Dikarya</taxon>
        <taxon>Ascomycota</taxon>
        <taxon>Saccharomycotina</taxon>
        <taxon>Saccharomycetes</taxon>
        <taxon>Saccharomycetales</taxon>
        <taxon>Saccharomycetaceae</taxon>
        <taxon>Kluyveromyces</taxon>
    </lineage>
</organism>
<accession>Q6CVK2</accession>
<dbReference type="HOGENOM" id="CLU_819370_0_0_1"/>
<dbReference type="EMBL" id="CR382122">
    <property type="protein sequence ID" value="CAH02430.1"/>
    <property type="molecule type" value="Genomic_DNA"/>
</dbReference>
<comment type="similarity">
    <text evidence="5">Belongs to the copper transporter (Ctr) (TC 1.A.56) family. SLC31A subfamily.</text>
</comment>
<dbReference type="Pfam" id="PF04145">
    <property type="entry name" value="Ctr"/>
    <property type="match status" value="1"/>
</dbReference>
<evidence type="ECO:0000256" key="3">
    <source>
        <dbReference type="ARBA" id="ARBA00022989"/>
    </source>
</evidence>
<keyword evidence="5" id="KW-0186">Copper</keyword>
<keyword evidence="7" id="KW-1185">Reference proteome</keyword>
<dbReference type="PaxDb" id="284590-Q6CVK2"/>
<dbReference type="PANTHER" id="PTHR12483">
    <property type="entry name" value="SOLUTE CARRIER FAMILY 31 COPPER TRANSPORTERS"/>
    <property type="match status" value="1"/>
</dbReference>
<dbReference type="eggNOG" id="ENOG502QVCV">
    <property type="taxonomic scope" value="Eukaryota"/>
</dbReference>
<dbReference type="KEGG" id="kla:KLLA0_B11407g"/>
<keyword evidence="2 5" id="KW-0812">Transmembrane</keyword>
<evidence type="ECO:0000256" key="5">
    <source>
        <dbReference type="RuleBase" id="RU367022"/>
    </source>
</evidence>
<dbReference type="InterPro" id="IPR007274">
    <property type="entry name" value="Cop_transporter"/>
</dbReference>
<feature type="transmembrane region" description="Helical" evidence="5">
    <location>
        <begin position="174"/>
        <end position="192"/>
    </location>
</feature>
<evidence type="ECO:0000313" key="7">
    <source>
        <dbReference type="Proteomes" id="UP000000598"/>
    </source>
</evidence>